<dbReference type="AlphaFoldDB" id="A0A9X2AMG1"/>
<sequence length="119" mass="13470">MALHFKTEKPKDLLAAFDARIGQTELKGKITTWKRVVSNGQVYYTHSSDDWKEKAFFQPAIETGQLTFYIKRPADQNISTPVYGYYHGHLSETYLNHFDNAFSHSTSTALPLPGDNVSA</sequence>
<dbReference type="RefSeq" id="WP_243306250.1">
    <property type="nucleotide sequence ID" value="NZ_JALGBI010000001.1"/>
</dbReference>
<keyword evidence="2" id="KW-1185">Reference proteome</keyword>
<organism evidence="1 2">
    <name type="scientific">Variovorax terrae</name>
    <dbReference type="NCBI Taxonomy" id="2923278"/>
    <lineage>
        <taxon>Bacteria</taxon>
        <taxon>Pseudomonadati</taxon>
        <taxon>Pseudomonadota</taxon>
        <taxon>Betaproteobacteria</taxon>
        <taxon>Burkholderiales</taxon>
        <taxon>Comamonadaceae</taxon>
        <taxon>Variovorax</taxon>
    </lineage>
</organism>
<dbReference type="Proteomes" id="UP001139447">
    <property type="component" value="Unassembled WGS sequence"/>
</dbReference>
<evidence type="ECO:0000313" key="2">
    <source>
        <dbReference type="Proteomes" id="UP001139447"/>
    </source>
</evidence>
<protein>
    <submittedName>
        <fullName evidence="1">Uncharacterized protein</fullName>
    </submittedName>
</protein>
<gene>
    <name evidence="1" type="ORF">MMF98_10670</name>
</gene>
<proteinExistence type="predicted"/>
<reference evidence="1" key="1">
    <citation type="submission" date="2022-03" db="EMBL/GenBank/DDBJ databases">
        <authorList>
            <person name="Woo C.Y."/>
        </authorList>
    </citation>
    <scope>NUCLEOTIDE SEQUENCE</scope>
    <source>
        <strain evidence="1">CYS-02</strain>
    </source>
</reference>
<dbReference type="EMBL" id="JALGBI010000001">
    <property type="protein sequence ID" value="MCJ0763668.1"/>
    <property type="molecule type" value="Genomic_DNA"/>
</dbReference>
<comment type="caution">
    <text evidence="1">The sequence shown here is derived from an EMBL/GenBank/DDBJ whole genome shotgun (WGS) entry which is preliminary data.</text>
</comment>
<accession>A0A9X2AMG1</accession>
<name>A0A9X2AMG1_9BURK</name>
<evidence type="ECO:0000313" key="1">
    <source>
        <dbReference type="EMBL" id="MCJ0763668.1"/>
    </source>
</evidence>